<evidence type="ECO:0000313" key="2">
    <source>
        <dbReference type="EMBL" id="CAB4186169.1"/>
    </source>
</evidence>
<gene>
    <name evidence="2" type="ORF">UFOVP1134_25</name>
    <name evidence="3" type="ORF">UFOVP1251_23</name>
    <name evidence="5" type="ORF">UFOVP1585_23</name>
    <name evidence="4" type="ORF">UFOVP1637_13</name>
    <name evidence="1" type="ORF">UFOVP971_23</name>
</gene>
<reference evidence="3" key="1">
    <citation type="submission" date="2020-05" db="EMBL/GenBank/DDBJ databases">
        <authorList>
            <person name="Chiriac C."/>
            <person name="Salcher M."/>
            <person name="Ghai R."/>
            <person name="Kavagutti S V."/>
        </authorList>
    </citation>
    <scope>NUCLEOTIDE SEQUENCE</scope>
</reference>
<evidence type="ECO:0000313" key="5">
    <source>
        <dbReference type="EMBL" id="CAB5231100.1"/>
    </source>
</evidence>
<dbReference type="EMBL" id="LR797489">
    <property type="protein sequence ID" value="CAB4220242.1"/>
    <property type="molecule type" value="Genomic_DNA"/>
</dbReference>
<accession>A0A6J5RKK7</accession>
<dbReference type="EMBL" id="LR797212">
    <property type="protein sequence ID" value="CAB4194268.1"/>
    <property type="molecule type" value="Genomic_DNA"/>
</dbReference>
<proteinExistence type="predicted"/>
<evidence type="ECO:0000313" key="3">
    <source>
        <dbReference type="EMBL" id="CAB4194268.1"/>
    </source>
</evidence>
<dbReference type="EMBL" id="LR798429">
    <property type="protein sequence ID" value="CAB5231100.1"/>
    <property type="molecule type" value="Genomic_DNA"/>
</dbReference>
<dbReference type="EMBL" id="LR797085">
    <property type="protein sequence ID" value="CAB4186169.1"/>
    <property type="molecule type" value="Genomic_DNA"/>
</dbReference>
<organism evidence="3">
    <name type="scientific">uncultured Caudovirales phage</name>
    <dbReference type="NCBI Taxonomy" id="2100421"/>
    <lineage>
        <taxon>Viruses</taxon>
        <taxon>Duplodnaviria</taxon>
        <taxon>Heunggongvirae</taxon>
        <taxon>Uroviricota</taxon>
        <taxon>Caudoviricetes</taxon>
        <taxon>Peduoviridae</taxon>
        <taxon>Maltschvirus</taxon>
        <taxon>Maltschvirus maltsch</taxon>
    </lineage>
</organism>
<sequence>MATPTTLPASFTAATVLPAASLNNLRGAFRILQVVQGTTTTVTSNSTSTYADTTLTATITPQSSSSKILVLVSHGSVFKTGSSTSGVMLRLVRGSTTIANFGAGIGYTGTVLDITSSCSTVYLDSPAVATATTYKTQFANNANAASVQVQVSSSISTITLLEVSA</sequence>
<name>A0A6J5RKK7_9CAUD</name>
<evidence type="ECO:0000313" key="4">
    <source>
        <dbReference type="EMBL" id="CAB4220242.1"/>
    </source>
</evidence>
<dbReference type="EMBL" id="LR796911">
    <property type="protein sequence ID" value="CAB4173978.1"/>
    <property type="molecule type" value="Genomic_DNA"/>
</dbReference>
<evidence type="ECO:0000313" key="1">
    <source>
        <dbReference type="EMBL" id="CAB4173978.1"/>
    </source>
</evidence>
<protein>
    <submittedName>
        <fullName evidence="3">Uncharacterized protein</fullName>
    </submittedName>
</protein>